<comment type="subunit">
    <text evidence="4">Homotetramer.</text>
</comment>
<evidence type="ECO:0000259" key="10">
    <source>
        <dbReference type="Pfam" id="PF01979"/>
    </source>
</evidence>
<dbReference type="InterPro" id="IPR050138">
    <property type="entry name" value="DHOase/Allantoinase_Hydrolase"/>
</dbReference>
<dbReference type="RefSeq" id="WP_104275126.1">
    <property type="nucleotide sequence ID" value="NZ_PSVT01000038.1"/>
</dbReference>
<organism evidence="11 12">
    <name type="scientific">Rathayibacter rathayi</name>
    <name type="common">Corynebacterium rathayi</name>
    <dbReference type="NCBI Taxonomy" id="33887"/>
    <lineage>
        <taxon>Bacteria</taxon>
        <taxon>Bacillati</taxon>
        <taxon>Actinomycetota</taxon>
        <taxon>Actinomycetes</taxon>
        <taxon>Micrococcales</taxon>
        <taxon>Microbacteriaceae</taxon>
        <taxon>Rathayibacter</taxon>
    </lineage>
</organism>
<dbReference type="NCBIfam" id="TIGR03178">
    <property type="entry name" value="allantoinase"/>
    <property type="match status" value="1"/>
</dbReference>
<dbReference type="SUPFAM" id="SSF51338">
    <property type="entry name" value="Composite domain of metallo-dependent hydrolases"/>
    <property type="match status" value="1"/>
</dbReference>
<comment type="caution">
    <text evidence="11">The sequence shown here is derived from an EMBL/GenBank/DDBJ whole genome shotgun (WGS) entry which is preliminary data.</text>
</comment>
<keyword evidence="8" id="KW-0862">Zinc</keyword>
<dbReference type="SUPFAM" id="SSF51556">
    <property type="entry name" value="Metallo-dependent hydrolases"/>
    <property type="match status" value="1"/>
</dbReference>
<evidence type="ECO:0000313" key="12">
    <source>
        <dbReference type="Proteomes" id="UP000239698"/>
    </source>
</evidence>
<dbReference type="Proteomes" id="UP000239698">
    <property type="component" value="Unassembled WGS sequence"/>
</dbReference>
<dbReference type="Pfam" id="PF01979">
    <property type="entry name" value="Amidohydro_1"/>
    <property type="match status" value="1"/>
</dbReference>
<keyword evidence="12" id="KW-1185">Reference proteome</keyword>
<proteinExistence type="inferred from homology"/>
<dbReference type="EMBL" id="PSVT01000038">
    <property type="protein sequence ID" value="PPH74214.1"/>
    <property type="molecule type" value="Genomic_DNA"/>
</dbReference>
<evidence type="ECO:0000256" key="2">
    <source>
        <dbReference type="ARBA" id="ARBA00004968"/>
    </source>
</evidence>
<dbReference type="PANTHER" id="PTHR43668">
    <property type="entry name" value="ALLANTOINASE"/>
    <property type="match status" value="1"/>
</dbReference>
<dbReference type="InterPro" id="IPR017593">
    <property type="entry name" value="Allantoinase"/>
</dbReference>
<keyword evidence="6" id="KW-0479">Metal-binding</keyword>
<feature type="domain" description="Amidohydrolase-related" evidence="10">
    <location>
        <begin position="58"/>
        <end position="431"/>
    </location>
</feature>
<name>A0ABX5AC43_RATRA</name>
<feature type="non-terminal residue" evidence="11">
    <location>
        <position position="458"/>
    </location>
</feature>
<dbReference type="EC" id="3.5.2.5" evidence="5"/>
<evidence type="ECO:0000256" key="5">
    <source>
        <dbReference type="ARBA" id="ARBA00012863"/>
    </source>
</evidence>
<accession>A0ABX5AC43</accession>
<keyword evidence="7" id="KW-0378">Hydrolase</keyword>
<reference evidence="11 12" key="1">
    <citation type="submission" date="2018-02" db="EMBL/GenBank/DDBJ databases">
        <title>Bacteriophage NCPPB3778 and a type I-E CRISPR drive the evolution of the US Biological Select Agent, Rathayibacter toxicus.</title>
        <authorList>
            <person name="Davis E.W.II."/>
            <person name="Tabima J.F."/>
            <person name="Weisberg A.J."/>
            <person name="Lopes L.D."/>
            <person name="Wiseman M.S."/>
            <person name="Wiseman M.S."/>
            <person name="Pupko T."/>
            <person name="Belcher M.S."/>
            <person name="Sechler A.J."/>
            <person name="Tancos M.A."/>
            <person name="Schroeder B.K."/>
            <person name="Murray T.D."/>
            <person name="Luster D.G."/>
            <person name="Schneider W.L."/>
            <person name="Rogers E."/>
            <person name="Andreote F.D."/>
            <person name="Grunwald N.J."/>
            <person name="Putnam M.L."/>
            <person name="Chang J.H."/>
        </authorList>
    </citation>
    <scope>NUCLEOTIDE SEQUENCE [LARGE SCALE GENOMIC DNA]</scope>
    <source>
        <strain evidence="11 12">AY1D6</strain>
    </source>
</reference>
<comment type="cofactor">
    <cofactor evidence="1">
        <name>Zn(2+)</name>
        <dbReference type="ChEBI" id="CHEBI:29105"/>
    </cofactor>
</comment>
<dbReference type="PANTHER" id="PTHR43668:SF2">
    <property type="entry name" value="ALLANTOINASE"/>
    <property type="match status" value="1"/>
</dbReference>
<protein>
    <recommendedName>
        <fullName evidence="5">allantoinase</fullName>
        <ecNumber evidence="5">3.5.2.5</ecNumber>
    </recommendedName>
</protein>
<evidence type="ECO:0000313" key="11">
    <source>
        <dbReference type="EMBL" id="PPH74214.1"/>
    </source>
</evidence>
<gene>
    <name evidence="11" type="primary">allB</name>
    <name evidence="11" type="ORF">C5C40_13385</name>
</gene>
<dbReference type="InterPro" id="IPR032466">
    <property type="entry name" value="Metal_Hydrolase"/>
</dbReference>
<dbReference type="InterPro" id="IPR006680">
    <property type="entry name" value="Amidohydro-rel"/>
</dbReference>
<evidence type="ECO:0000256" key="8">
    <source>
        <dbReference type="ARBA" id="ARBA00022833"/>
    </source>
</evidence>
<feature type="region of interest" description="Disordered" evidence="9">
    <location>
        <begin position="435"/>
        <end position="458"/>
    </location>
</feature>
<sequence length="458" mass="48185">MPDDAPFLDLVIRAWDVLTENGRRPASVAIAEGLIIAVGERDAPWRTTEEVVLPEGQVLIPGVVDTHVHVNEPGRTEWEGFASATRAAAAGGVTTIIDMPLNSIPPTTTVAGLEAKRAAAGPQAQIDVGFWGGAIPANLGTLRELHDAGVFGFKCFLSPSGVDEFPHLSREQLVEAMREIAAFDGLLIVHAEDPAELEASANEPGTSYGAFVDSRPPASERRAILHLIESVRETGCRAHILHLSSADALPLLREAKAEGLRITAETCPHYLTFDAGSIPDGGTQYKCCPPIRDERNRELLWKGLLDGTIDIIASDHSPATAELKFAGGGDFGVAWGGISGLELSFRAVWTGARERGIPLEQVVAWMSTATAAFAGLGQKGMLHAGSDADLVAFDPEAQWPVDVDALAHKNPVSAYEGHVLRGAVAATWVGGLRVTPETAPPAGPGGGDGATEDVTLVG</sequence>
<evidence type="ECO:0000256" key="6">
    <source>
        <dbReference type="ARBA" id="ARBA00022723"/>
    </source>
</evidence>
<comment type="similarity">
    <text evidence="3">Belongs to the metallo-dependent hydrolases superfamily. Allantoinase family.</text>
</comment>
<evidence type="ECO:0000256" key="1">
    <source>
        <dbReference type="ARBA" id="ARBA00001947"/>
    </source>
</evidence>
<dbReference type="InterPro" id="IPR011059">
    <property type="entry name" value="Metal-dep_hydrolase_composite"/>
</dbReference>
<evidence type="ECO:0000256" key="4">
    <source>
        <dbReference type="ARBA" id="ARBA00011881"/>
    </source>
</evidence>
<evidence type="ECO:0000256" key="9">
    <source>
        <dbReference type="SAM" id="MobiDB-lite"/>
    </source>
</evidence>
<evidence type="ECO:0000256" key="7">
    <source>
        <dbReference type="ARBA" id="ARBA00022801"/>
    </source>
</evidence>
<dbReference type="Gene3D" id="3.20.20.140">
    <property type="entry name" value="Metal-dependent hydrolases"/>
    <property type="match status" value="1"/>
</dbReference>
<evidence type="ECO:0000256" key="3">
    <source>
        <dbReference type="ARBA" id="ARBA00010368"/>
    </source>
</evidence>
<comment type="pathway">
    <text evidence="2">Nitrogen metabolism; (S)-allantoin degradation; allantoate from (S)-allantoin: step 1/1.</text>
</comment>